<dbReference type="RefSeq" id="WP_039494303.1">
    <property type="nucleotide sequence ID" value="NZ_CBCSDF010000019.1"/>
</dbReference>
<dbReference type="Proteomes" id="UP001304419">
    <property type="component" value="Chromosome 1"/>
</dbReference>
<dbReference type="Proteomes" id="UP000646877">
    <property type="component" value="Unassembled WGS sequence"/>
</dbReference>
<dbReference type="AlphaFoldDB" id="A0A8I2H5E6"/>
<reference evidence="3 5" key="2">
    <citation type="submission" date="2023-10" db="EMBL/GenBank/DDBJ databases">
        <title>To unveil natural product biosynthetic capacity in Pseudoalteromonas.</title>
        <authorList>
            <person name="Wang J."/>
        </authorList>
    </citation>
    <scope>NUCLEOTIDE SEQUENCE [LARGE SCALE GENOMIC DNA]</scope>
    <source>
        <strain evidence="3 5">DSM 15914</strain>
    </source>
</reference>
<dbReference type="EMBL" id="CP137578">
    <property type="protein sequence ID" value="WOX29247.1"/>
    <property type="molecule type" value="Genomic_DNA"/>
</dbReference>
<feature type="transmembrane region" description="Helical" evidence="1">
    <location>
        <begin position="64"/>
        <end position="87"/>
    </location>
</feature>
<dbReference type="EMBL" id="WEIA01000015">
    <property type="protein sequence ID" value="NLR23373.1"/>
    <property type="molecule type" value="Genomic_DNA"/>
</dbReference>
<feature type="transmembrane region" description="Helical" evidence="1">
    <location>
        <begin position="99"/>
        <end position="120"/>
    </location>
</feature>
<sequence length="132" mass="14881">MKWKVLFYFLLLTFIASIYDAFTLPDHLAIESSMFTGIVLLVADLLNVFGAFCVAYGKRPVTDVWFWGASLALFVAANVYIQIQAFIQFRIGYTVDEMIVHSIIFLVVLTISSLPMVKLIGEAYKRGNKQTA</sequence>
<proteinExistence type="predicted"/>
<evidence type="ECO:0000256" key="1">
    <source>
        <dbReference type="SAM" id="Phobius"/>
    </source>
</evidence>
<accession>A0A8I2H5E6</accession>
<evidence type="ECO:0000313" key="2">
    <source>
        <dbReference type="EMBL" id="NLR23373.1"/>
    </source>
</evidence>
<keyword evidence="1" id="KW-0472">Membrane</keyword>
<protein>
    <submittedName>
        <fullName evidence="2">Uncharacterized protein</fullName>
    </submittedName>
</protein>
<reference evidence="2" key="1">
    <citation type="submission" date="2019-10" db="EMBL/GenBank/DDBJ databases">
        <authorList>
            <person name="Paulsen S."/>
        </authorList>
    </citation>
    <scope>NUCLEOTIDE SEQUENCE</scope>
    <source>
        <strain evidence="2">LMG 19692</strain>
    </source>
</reference>
<evidence type="ECO:0000313" key="3">
    <source>
        <dbReference type="EMBL" id="WOX29247.1"/>
    </source>
</evidence>
<name>A0A8I2H5E6_9GAMM</name>
<evidence type="ECO:0000313" key="5">
    <source>
        <dbReference type="Proteomes" id="UP001304419"/>
    </source>
</evidence>
<feature type="transmembrane region" description="Helical" evidence="1">
    <location>
        <begin position="33"/>
        <end position="57"/>
    </location>
</feature>
<keyword evidence="1" id="KW-1133">Transmembrane helix</keyword>
<keyword evidence="5" id="KW-1185">Reference proteome</keyword>
<keyword evidence="1" id="KW-0812">Transmembrane</keyword>
<organism evidence="2 4">
    <name type="scientific">Pseudoalteromonas maricaloris</name>
    <dbReference type="NCBI Taxonomy" id="184924"/>
    <lineage>
        <taxon>Bacteria</taxon>
        <taxon>Pseudomonadati</taxon>
        <taxon>Pseudomonadota</taxon>
        <taxon>Gammaproteobacteria</taxon>
        <taxon>Alteromonadales</taxon>
        <taxon>Pseudoalteromonadaceae</taxon>
        <taxon>Pseudoalteromonas</taxon>
    </lineage>
</organism>
<gene>
    <name evidence="2" type="ORF">F9Y85_19065</name>
    <name evidence="3" type="ORF">R5H13_02945</name>
</gene>
<evidence type="ECO:0000313" key="4">
    <source>
        <dbReference type="Proteomes" id="UP000646877"/>
    </source>
</evidence>